<dbReference type="EMBL" id="BTSY01000005">
    <property type="protein sequence ID" value="GMT29827.1"/>
    <property type="molecule type" value="Genomic_DNA"/>
</dbReference>
<feature type="non-terminal residue" evidence="2">
    <location>
        <position position="333"/>
    </location>
</feature>
<evidence type="ECO:0000259" key="1">
    <source>
        <dbReference type="SMART" id="SM00587"/>
    </source>
</evidence>
<proteinExistence type="predicted"/>
<organism evidence="2 3">
    <name type="scientific">Pristionchus fissidentatus</name>
    <dbReference type="NCBI Taxonomy" id="1538716"/>
    <lineage>
        <taxon>Eukaryota</taxon>
        <taxon>Metazoa</taxon>
        <taxon>Ecdysozoa</taxon>
        <taxon>Nematoda</taxon>
        <taxon>Chromadorea</taxon>
        <taxon>Rhabditida</taxon>
        <taxon>Rhabditina</taxon>
        <taxon>Diplogasteromorpha</taxon>
        <taxon>Diplogasteroidea</taxon>
        <taxon>Neodiplogasteridae</taxon>
        <taxon>Pristionchus</taxon>
    </lineage>
</organism>
<dbReference type="Pfam" id="PF07914">
    <property type="entry name" value="DUF1679"/>
    <property type="match status" value="1"/>
</dbReference>
<evidence type="ECO:0000313" key="2">
    <source>
        <dbReference type="EMBL" id="GMT29827.1"/>
    </source>
</evidence>
<dbReference type="InterPro" id="IPR052961">
    <property type="entry name" value="Oxido-Kinase-like_Enzymes"/>
</dbReference>
<feature type="domain" description="CHK kinase-like" evidence="1">
    <location>
        <begin position="106"/>
        <end position="289"/>
    </location>
</feature>
<sequence>QGFASLCGLVECDWEGAEASEQLPARFVVKIPSALPFRKLNDSLPAGQRMLNGDEAMWEMMEGKLREVHDVEVATYEFFESFDGLEIPKMYYGIPYGKEDSTCGQIALEFVENSRMMNFHENHSVEQVRQVARALGKIQACSLKKEPTAVELQKNFFEDFAKTITMEAWCGMYKAVTFLDSSEETAVLSAKIDHLLPDYYASSLPTTIHKQFGIRPVLVNGDLRTENVLIDCETGNLASLIDWQCTHLGVAVEDLIRISLFALTPEERRASAPMLIAEMYNSLVANLGGDEPPYTLEMCFTHSMYIDIQLRELYDLLFPHLGLYFAGGCIMMI</sequence>
<reference evidence="2" key="1">
    <citation type="submission" date="2023-10" db="EMBL/GenBank/DDBJ databases">
        <title>Genome assembly of Pristionchus species.</title>
        <authorList>
            <person name="Yoshida K."/>
            <person name="Sommer R.J."/>
        </authorList>
    </citation>
    <scope>NUCLEOTIDE SEQUENCE</scope>
    <source>
        <strain evidence="2">RS5133</strain>
    </source>
</reference>
<evidence type="ECO:0000313" key="3">
    <source>
        <dbReference type="Proteomes" id="UP001432322"/>
    </source>
</evidence>
<dbReference type="PANTHER" id="PTHR23020:SF8">
    <property type="entry name" value="CHK KINASE-LIKE DOMAIN-CONTAINING PROTEIN"/>
    <property type="match status" value="1"/>
</dbReference>
<dbReference type="SMART" id="SM00587">
    <property type="entry name" value="CHK"/>
    <property type="match status" value="1"/>
</dbReference>
<dbReference type="SUPFAM" id="SSF56112">
    <property type="entry name" value="Protein kinase-like (PK-like)"/>
    <property type="match status" value="1"/>
</dbReference>
<dbReference type="Gene3D" id="3.90.1200.10">
    <property type="match status" value="1"/>
</dbReference>
<dbReference type="PANTHER" id="PTHR23020">
    <property type="entry name" value="UNCHARACTERIZED NUCLEAR HORMONE RECEPTOR-RELATED"/>
    <property type="match status" value="1"/>
</dbReference>
<dbReference type="InterPro" id="IPR015897">
    <property type="entry name" value="CHK_kinase-like"/>
</dbReference>
<dbReference type="Proteomes" id="UP001432322">
    <property type="component" value="Unassembled WGS sequence"/>
</dbReference>
<comment type="caution">
    <text evidence="2">The sequence shown here is derived from an EMBL/GenBank/DDBJ whole genome shotgun (WGS) entry which is preliminary data.</text>
</comment>
<gene>
    <name evidence="2" type="ORF">PFISCL1PPCAC_21124</name>
</gene>
<dbReference type="InterPro" id="IPR011009">
    <property type="entry name" value="Kinase-like_dom_sf"/>
</dbReference>
<protein>
    <recommendedName>
        <fullName evidence="1">CHK kinase-like domain-containing protein</fullName>
    </recommendedName>
</protein>
<dbReference type="AlphaFoldDB" id="A0AAV5WD96"/>
<name>A0AAV5WD96_9BILA</name>
<keyword evidence="3" id="KW-1185">Reference proteome</keyword>
<dbReference type="InterPro" id="IPR012877">
    <property type="entry name" value="Dhs-27"/>
</dbReference>
<feature type="non-terminal residue" evidence="2">
    <location>
        <position position="1"/>
    </location>
</feature>
<accession>A0AAV5WD96</accession>